<accession>A0A7M5VEY9</accession>
<keyword evidence="4" id="KW-1185">Reference proteome</keyword>
<protein>
    <submittedName>
        <fullName evidence="3">Uncharacterized protein</fullName>
    </submittedName>
</protein>
<evidence type="ECO:0000256" key="2">
    <source>
        <dbReference type="SAM" id="SignalP"/>
    </source>
</evidence>
<reference evidence="3" key="1">
    <citation type="submission" date="2021-01" db="UniProtKB">
        <authorList>
            <consortium name="EnsemblMetazoa"/>
        </authorList>
    </citation>
    <scope>IDENTIFICATION</scope>
</reference>
<feature type="compositionally biased region" description="Basic residues" evidence="1">
    <location>
        <begin position="23"/>
        <end position="33"/>
    </location>
</feature>
<proteinExistence type="predicted"/>
<dbReference type="Proteomes" id="UP000594262">
    <property type="component" value="Unplaced"/>
</dbReference>
<dbReference type="GeneID" id="136816964"/>
<evidence type="ECO:0000256" key="1">
    <source>
        <dbReference type="SAM" id="MobiDB-lite"/>
    </source>
</evidence>
<organism evidence="3 4">
    <name type="scientific">Clytia hemisphaerica</name>
    <dbReference type="NCBI Taxonomy" id="252671"/>
    <lineage>
        <taxon>Eukaryota</taxon>
        <taxon>Metazoa</taxon>
        <taxon>Cnidaria</taxon>
        <taxon>Hydrozoa</taxon>
        <taxon>Hydroidolina</taxon>
        <taxon>Leptothecata</taxon>
        <taxon>Obeliida</taxon>
        <taxon>Clytiidae</taxon>
        <taxon>Clytia</taxon>
    </lineage>
</organism>
<name>A0A7M5VEY9_9CNID</name>
<feature type="chain" id="PRO_5029824751" evidence="2">
    <location>
        <begin position="21"/>
        <end position="704"/>
    </location>
</feature>
<dbReference type="RefSeq" id="XP_066929409.1">
    <property type="nucleotide sequence ID" value="XM_067073308.1"/>
</dbReference>
<evidence type="ECO:0000313" key="3">
    <source>
        <dbReference type="EnsemblMetazoa" id="CLYHEMP012121.1"/>
    </source>
</evidence>
<keyword evidence="2" id="KW-0732">Signal</keyword>
<dbReference type="OrthoDB" id="6059742at2759"/>
<dbReference type="EnsemblMetazoa" id="CLYHEMT012121.1">
    <property type="protein sequence ID" value="CLYHEMP012121.1"/>
    <property type="gene ID" value="CLYHEMG012121"/>
</dbReference>
<dbReference type="RefSeq" id="XP_066929408.1">
    <property type="nucleotide sequence ID" value="XM_067073307.1"/>
</dbReference>
<sequence>MRSSVILVVVACFALAQCQATPRPKRTRRKRKTPAPTEPPMGKNETVDYLMKEVKTLRGQLNQISRQLMLQQFFTEEKIRNEGFSGIKQIRTSKGGLKNYYGNTQSGSSYCSIHDHSNNIRTVGMGEFIGVLNGVEFRTRHNDFRLNQPHSTKGDYHAIEPIKFPDVPPEVLQKPDIQSQIQEMREWFKAWRDSDHTVRDYRKYFKPVLCYLEGAWTTKQGDSIDEPFESDRHSIDADSWFDLQEKVRFTSYTGSKSLGENLAFLPTTIMRFENSTPVFAQWNYRILCHPLNQSVPLTKFKPAEDIASRMKRKMSWEQYSKSRSARFELDRDLNPDEAMFREKDMARNFLDKLMEEVPGKNNYGGRIEDAGFDAEVQDFNGNGPLDVSRYHRWFKMANKDAMGRQQSHRGYADSYMFAAKTTQSRVSGLHMRACRKVKYKDGTRKLICENRNEKWSYAIPLEIIYMTPLSKWNPYGIKYNPNCAGYENTNDTRKGTGLCADYSRAKKHACDRFYYITPSEFFSASSEGEKDPADTAKKGFCMLDRDGNGVVASPSGTRIMFPEIKGVGKLRQRFPISPIHGHGTPVWKNLNALADMFMHNASYHFMKVNPKSGVEEIEFTYMLQTSRNPNVTPHEHYFSLVKSQFDKLVATGRPMVVETDIRESHSHTLKIKWNKVTKQLQYLKCSGQSLCGDEHPKLLIRSTD</sequence>
<evidence type="ECO:0000313" key="4">
    <source>
        <dbReference type="Proteomes" id="UP000594262"/>
    </source>
</evidence>
<feature type="region of interest" description="Disordered" evidence="1">
    <location>
        <begin position="22"/>
        <end position="44"/>
    </location>
</feature>
<dbReference type="AlphaFoldDB" id="A0A7M5VEY9"/>
<feature type="signal peptide" evidence="2">
    <location>
        <begin position="1"/>
        <end position="20"/>
    </location>
</feature>